<proteinExistence type="inferred from homology"/>
<dbReference type="AlphaFoldDB" id="A0AAV6PT36"/>
<comment type="subcellular location">
    <subcellularLocation>
        <location evidence="1">Membrane</location>
        <topology evidence="1">Multi-pass membrane protein</topology>
    </subcellularLocation>
</comment>
<evidence type="ECO:0000256" key="3">
    <source>
        <dbReference type="ARBA" id="ARBA00022692"/>
    </source>
</evidence>
<evidence type="ECO:0000256" key="5">
    <source>
        <dbReference type="ARBA" id="ARBA00023136"/>
    </source>
</evidence>
<keyword evidence="5 6" id="KW-0472">Membrane</keyword>
<accession>A0AAV6PT36</accession>
<keyword evidence="4 6" id="KW-1133">Transmembrane helix</keyword>
<dbReference type="PANTHER" id="PTHR23320:SF125">
    <property type="entry name" value="TRANSMEMBRANE PROTEIN 176L.1-RELATED"/>
    <property type="match status" value="1"/>
</dbReference>
<evidence type="ECO:0000313" key="8">
    <source>
        <dbReference type="Proteomes" id="UP000693946"/>
    </source>
</evidence>
<dbReference type="GO" id="GO:0016020">
    <property type="term" value="C:membrane"/>
    <property type="evidence" value="ECO:0007669"/>
    <property type="project" value="UniProtKB-SubCell"/>
</dbReference>
<evidence type="ECO:0000256" key="6">
    <source>
        <dbReference type="SAM" id="Phobius"/>
    </source>
</evidence>
<feature type="transmembrane region" description="Helical" evidence="6">
    <location>
        <begin position="111"/>
        <end position="137"/>
    </location>
</feature>
<sequence length="228" mass="23815">MSITVIKDKRVPVVTVASAASAGHSRISPLCLILRILCSNCCSCNGQMQPDVSAALGTIQIMVGLFNIGLGMGRTSTRPGDLAGLRAAYWLGAVYAAAGAVSVFSSRRPSLYLAGAAVLVNIVGIIFSIVGIVLYAIDLGDAAVVWMCSRNHQQSDSCGSVAYFVQRLLTGTDVTLIVLAVLQLCVCISLAVLHAKALVSEEDEEQGGRGVDIYQPVLKDVVMTTAGV</sequence>
<comment type="similarity">
    <text evidence="2">Belongs to the MS4A family.</text>
</comment>
<gene>
    <name evidence="7" type="ORF">JOB18_007627</name>
</gene>
<dbReference type="InterPro" id="IPR030417">
    <property type="entry name" value="MS4A"/>
</dbReference>
<organism evidence="7 8">
    <name type="scientific">Solea senegalensis</name>
    <name type="common">Senegalese sole</name>
    <dbReference type="NCBI Taxonomy" id="28829"/>
    <lineage>
        <taxon>Eukaryota</taxon>
        <taxon>Metazoa</taxon>
        <taxon>Chordata</taxon>
        <taxon>Craniata</taxon>
        <taxon>Vertebrata</taxon>
        <taxon>Euteleostomi</taxon>
        <taxon>Actinopterygii</taxon>
        <taxon>Neopterygii</taxon>
        <taxon>Teleostei</taxon>
        <taxon>Neoteleostei</taxon>
        <taxon>Acanthomorphata</taxon>
        <taxon>Carangaria</taxon>
        <taxon>Pleuronectiformes</taxon>
        <taxon>Pleuronectoidei</taxon>
        <taxon>Soleidae</taxon>
        <taxon>Solea</taxon>
    </lineage>
</organism>
<keyword evidence="3 6" id="KW-0812">Transmembrane</keyword>
<evidence type="ECO:0000256" key="1">
    <source>
        <dbReference type="ARBA" id="ARBA00004141"/>
    </source>
</evidence>
<comment type="caution">
    <text evidence="7">The sequence shown here is derived from an EMBL/GenBank/DDBJ whole genome shotgun (WGS) entry which is preliminary data.</text>
</comment>
<evidence type="ECO:0000313" key="7">
    <source>
        <dbReference type="EMBL" id="KAG7474380.1"/>
    </source>
</evidence>
<dbReference type="Pfam" id="PF04103">
    <property type="entry name" value="CD20"/>
    <property type="match status" value="1"/>
</dbReference>
<protein>
    <submittedName>
        <fullName evidence="7">Membrane-spanning 4-domains subfamily A member 3-like</fullName>
    </submittedName>
</protein>
<name>A0AAV6PT36_SOLSE</name>
<evidence type="ECO:0000256" key="4">
    <source>
        <dbReference type="ARBA" id="ARBA00022989"/>
    </source>
</evidence>
<feature type="transmembrane region" description="Helical" evidence="6">
    <location>
        <begin position="87"/>
        <end position="104"/>
    </location>
</feature>
<keyword evidence="8" id="KW-1185">Reference proteome</keyword>
<dbReference type="InterPro" id="IPR007237">
    <property type="entry name" value="CD20-like"/>
</dbReference>
<feature type="transmembrane region" description="Helical" evidence="6">
    <location>
        <begin position="54"/>
        <end position="75"/>
    </location>
</feature>
<dbReference type="EMBL" id="JAGKHQ010000021">
    <property type="protein sequence ID" value="KAG7474380.1"/>
    <property type="molecule type" value="Genomic_DNA"/>
</dbReference>
<feature type="transmembrane region" description="Helical" evidence="6">
    <location>
        <begin position="174"/>
        <end position="193"/>
    </location>
</feature>
<dbReference type="Proteomes" id="UP000693946">
    <property type="component" value="Linkage Group LG9"/>
</dbReference>
<reference evidence="7 8" key="1">
    <citation type="journal article" date="2021" name="Sci. Rep.">
        <title>Chromosome anchoring in Senegalese sole (Solea senegalensis) reveals sex-associated markers and genome rearrangements in flatfish.</title>
        <authorList>
            <person name="Guerrero-Cozar I."/>
            <person name="Gomez-Garrido J."/>
            <person name="Berbel C."/>
            <person name="Martinez-Blanch J.F."/>
            <person name="Alioto T."/>
            <person name="Claros M.G."/>
            <person name="Gagnaire P.A."/>
            <person name="Manchado M."/>
        </authorList>
    </citation>
    <scope>NUCLEOTIDE SEQUENCE [LARGE SCALE GENOMIC DNA]</scope>
    <source>
        <strain evidence="7">Sse05_10M</strain>
    </source>
</reference>
<dbReference type="PANTHER" id="PTHR23320">
    <property type="entry name" value="MEMBRANE-SPANNING 4-DOMAINS SUBFAMILY A MS4A -RELATED"/>
    <property type="match status" value="1"/>
</dbReference>
<evidence type="ECO:0000256" key="2">
    <source>
        <dbReference type="ARBA" id="ARBA00009565"/>
    </source>
</evidence>